<comment type="caution">
    <text evidence="1">The sequence shown here is derived from an EMBL/GenBank/DDBJ whole genome shotgun (WGS) entry which is preliminary data.</text>
</comment>
<accession>A0A3S5A6W1</accession>
<dbReference type="GO" id="GO:0000793">
    <property type="term" value="C:condensed chromosome"/>
    <property type="evidence" value="ECO:0007669"/>
    <property type="project" value="TreeGrafter"/>
</dbReference>
<dbReference type="PANTHER" id="PTHR14418:SF5">
    <property type="entry name" value="CONDENSIN COMPLEX SUBUNIT 3"/>
    <property type="match status" value="1"/>
</dbReference>
<evidence type="ECO:0000313" key="2">
    <source>
        <dbReference type="Proteomes" id="UP000784294"/>
    </source>
</evidence>
<keyword evidence="2" id="KW-1185">Reference proteome</keyword>
<dbReference type="InterPro" id="IPR016024">
    <property type="entry name" value="ARM-type_fold"/>
</dbReference>
<dbReference type="InterPro" id="IPR027165">
    <property type="entry name" value="CND3"/>
</dbReference>
<dbReference type="GO" id="GO:0000796">
    <property type="term" value="C:condensin complex"/>
    <property type="evidence" value="ECO:0007669"/>
    <property type="project" value="InterPro"/>
</dbReference>
<organism evidence="1 2">
    <name type="scientific">Protopolystoma xenopodis</name>
    <dbReference type="NCBI Taxonomy" id="117903"/>
    <lineage>
        <taxon>Eukaryota</taxon>
        <taxon>Metazoa</taxon>
        <taxon>Spiralia</taxon>
        <taxon>Lophotrochozoa</taxon>
        <taxon>Platyhelminthes</taxon>
        <taxon>Monogenea</taxon>
        <taxon>Polyopisthocotylea</taxon>
        <taxon>Polystomatidea</taxon>
        <taxon>Polystomatidae</taxon>
        <taxon>Protopolystoma</taxon>
    </lineage>
</organism>
<name>A0A3S5A6W1_9PLAT</name>
<evidence type="ECO:0000313" key="1">
    <source>
        <dbReference type="EMBL" id="VEL29383.1"/>
    </source>
</evidence>
<dbReference type="Proteomes" id="UP000784294">
    <property type="component" value="Unassembled WGS sequence"/>
</dbReference>
<dbReference type="GO" id="GO:0007076">
    <property type="term" value="P:mitotic chromosome condensation"/>
    <property type="evidence" value="ECO:0007669"/>
    <property type="project" value="InterPro"/>
</dbReference>
<dbReference type="EMBL" id="CAAALY010102676">
    <property type="protein sequence ID" value="VEL29383.1"/>
    <property type="molecule type" value="Genomic_DNA"/>
</dbReference>
<dbReference type="PANTHER" id="PTHR14418">
    <property type="entry name" value="CONDENSIN COMPLEX SUBUNIT 3-RELATED"/>
    <property type="match status" value="1"/>
</dbReference>
<proteinExistence type="predicted"/>
<dbReference type="OrthoDB" id="27187at2759"/>
<protein>
    <recommendedName>
        <fullName evidence="3">Condensin complex subunit 1 C-terminal domain-containing protein</fullName>
    </recommendedName>
</protein>
<dbReference type="AlphaFoldDB" id="A0A3S5A6W1"/>
<gene>
    <name evidence="1" type="ORF">PXEA_LOCUS22823</name>
</gene>
<dbReference type="GO" id="GO:0005737">
    <property type="term" value="C:cytoplasm"/>
    <property type="evidence" value="ECO:0007669"/>
    <property type="project" value="TreeGrafter"/>
</dbReference>
<evidence type="ECO:0008006" key="3">
    <source>
        <dbReference type="Google" id="ProtNLM"/>
    </source>
</evidence>
<dbReference type="SUPFAM" id="SSF48371">
    <property type="entry name" value="ARM repeat"/>
    <property type="match status" value="1"/>
</dbReference>
<reference evidence="1" key="1">
    <citation type="submission" date="2018-11" db="EMBL/GenBank/DDBJ databases">
        <authorList>
            <consortium name="Pathogen Informatics"/>
        </authorList>
    </citation>
    <scope>NUCLEOTIDE SEQUENCE</scope>
</reference>
<sequence length="246" mass="28184">MSALARLQDPSDAACPVVDALIWLARHDTSPEGRRAALVAMILTTRTLPVVFERHRDVADNVRKTVFTIFTARSVLRPLTIAKRIQLLQFGLTDRSVDVRAAARKLVISWFQATDSDPVLLLRRLDTEGVSETSQLCLDNLFSELSEESFREMVNTWSNNYLTDQNVIKPDKNSVESWFTWRSLIEHISLKSKQEEVNNLSESTDKLMKEKSHFYTSLLDRIIPSVTTFIEPLRRSVFFCASLVFY</sequence>